<keyword evidence="2" id="KW-1185">Reference proteome</keyword>
<dbReference type="EMBL" id="JAGRRH010000007">
    <property type="protein sequence ID" value="KAG7366687.1"/>
    <property type="molecule type" value="Genomic_DNA"/>
</dbReference>
<dbReference type="Proteomes" id="UP000693970">
    <property type="component" value="Unassembled WGS sequence"/>
</dbReference>
<evidence type="ECO:0000313" key="1">
    <source>
        <dbReference type="EMBL" id="KAG7366687.1"/>
    </source>
</evidence>
<proteinExistence type="predicted"/>
<reference evidence="1" key="2">
    <citation type="submission" date="2021-04" db="EMBL/GenBank/DDBJ databases">
        <authorList>
            <person name="Podell S."/>
        </authorList>
    </citation>
    <scope>NUCLEOTIDE SEQUENCE</scope>
    <source>
        <strain evidence="1">Hildebrandi</strain>
    </source>
</reference>
<sequence length="225" mass="25754">MTIGLIYPPQLRTSLDDNIPCDPAEINTYQSSNIFTANFFDSISSNPIRKSSQPPSKRHRRNVSFHNQVIVIEVERVPRREAKGVWWTFGEMDQFRSEAAKCKERRKISTKRSARTNSHIRTILGQQTASQELDGIQTDPKMLSTIACESSKKARESAHRIARKLEQEIEQEVYVHERSKPLLSAKIPVAMDIDHRRRIPDFHWGAVVDAFTDTVTCGISSNVRH</sequence>
<reference evidence="1" key="1">
    <citation type="journal article" date="2021" name="Sci. Rep.">
        <title>Diploid genomic architecture of Nitzschia inconspicua, an elite biomass production diatom.</title>
        <authorList>
            <person name="Oliver A."/>
            <person name="Podell S."/>
            <person name="Pinowska A."/>
            <person name="Traller J.C."/>
            <person name="Smith S.R."/>
            <person name="McClure R."/>
            <person name="Beliaev A."/>
            <person name="Bohutskyi P."/>
            <person name="Hill E.A."/>
            <person name="Rabines A."/>
            <person name="Zheng H."/>
            <person name="Allen L.Z."/>
            <person name="Kuo A."/>
            <person name="Grigoriev I.V."/>
            <person name="Allen A.E."/>
            <person name="Hazlebeck D."/>
            <person name="Allen E.E."/>
        </authorList>
    </citation>
    <scope>NUCLEOTIDE SEQUENCE</scope>
    <source>
        <strain evidence="1">Hildebrandi</strain>
    </source>
</reference>
<comment type="caution">
    <text evidence="1">The sequence shown here is derived from an EMBL/GenBank/DDBJ whole genome shotgun (WGS) entry which is preliminary data.</text>
</comment>
<organism evidence="1 2">
    <name type="scientific">Nitzschia inconspicua</name>
    <dbReference type="NCBI Taxonomy" id="303405"/>
    <lineage>
        <taxon>Eukaryota</taxon>
        <taxon>Sar</taxon>
        <taxon>Stramenopiles</taxon>
        <taxon>Ochrophyta</taxon>
        <taxon>Bacillariophyta</taxon>
        <taxon>Bacillariophyceae</taxon>
        <taxon>Bacillariophycidae</taxon>
        <taxon>Bacillariales</taxon>
        <taxon>Bacillariaceae</taxon>
        <taxon>Nitzschia</taxon>
    </lineage>
</organism>
<protein>
    <submittedName>
        <fullName evidence="1">Uncharacterized protein</fullName>
    </submittedName>
</protein>
<evidence type="ECO:0000313" key="2">
    <source>
        <dbReference type="Proteomes" id="UP000693970"/>
    </source>
</evidence>
<dbReference type="AlphaFoldDB" id="A0A9K3Q0C3"/>
<accession>A0A9K3Q0C3</accession>
<name>A0A9K3Q0C3_9STRA</name>
<gene>
    <name evidence="1" type="ORF">IV203_029357</name>
</gene>